<feature type="DNA-binding region" description="HMG box" evidence="2">
    <location>
        <begin position="158"/>
        <end position="227"/>
    </location>
</feature>
<dbReference type="PANTHER" id="PTHR48112:SF22">
    <property type="entry name" value="MITOCHONDRIAL TRANSCRIPTION FACTOR A, ISOFORM B"/>
    <property type="match status" value="1"/>
</dbReference>
<feature type="compositionally biased region" description="Low complexity" evidence="3">
    <location>
        <begin position="289"/>
        <end position="324"/>
    </location>
</feature>
<keyword evidence="1 2" id="KW-0238">DNA-binding</keyword>
<dbReference type="GO" id="GO:0005634">
    <property type="term" value="C:nucleus"/>
    <property type="evidence" value="ECO:0007669"/>
    <property type="project" value="UniProtKB-UniRule"/>
</dbReference>
<dbReference type="SMART" id="SM00398">
    <property type="entry name" value="HMG"/>
    <property type="match status" value="1"/>
</dbReference>
<dbReference type="InterPro" id="IPR009071">
    <property type="entry name" value="HMG_box_dom"/>
</dbReference>
<dbReference type="SUPFAM" id="SSF47095">
    <property type="entry name" value="HMG-box"/>
    <property type="match status" value="1"/>
</dbReference>
<evidence type="ECO:0000256" key="1">
    <source>
        <dbReference type="ARBA" id="ARBA00023125"/>
    </source>
</evidence>
<dbReference type="GO" id="GO:0006357">
    <property type="term" value="P:regulation of transcription by RNA polymerase II"/>
    <property type="evidence" value="ECO:0007669"/>
    <property type="project" value="TreeGrafter"/>
</dbReference>
<accession>A0A7S3L4Q8</accession>
<keyword evidence="2" id="KW-0539">Nucleus</keyword>
<dbReference type="EMBL" id="HBIM01005598">
    <property type="protein sequence ID" value="CAE0406936.1"/>
    <property type="molecule type" value="Transcribed_RNA"/>
</dbReference>
<dbReference type="PANTHER" id="PTHR48112">
    <property type="entry name" value="HIGH MOBILITY GROUP PROTEIN DSP1"/>
    <property type="match status" value="1"/>
</dbReference>
<dbReference type="InterPro" id="IPR036910">
    <property type="entry name" value="HMG_box_dom_sf"/>
</dbReference>
<reference evidence="5" key="1">
    <citation type="submission" date="2021-01" db="EMBL/GenBank/DDBJ databases">
        <authorList>
            <person name="Corre E."/>
            <person name="Pelletier E."/>
            <person name="Niang G."/>
            <person name="Scheremetjew M."/>
            <person name="Finn R."/>
            <person name="Kale V."/>
            <person name="Holt S."/>
            <person name="Cochrane G."/>
            <person name="Meng A."/>
            <person name="Brown T."/>
            <person name="Cohen L."/>
        </authorList>
    </citation>
    <scope>NUCLEOTIDE SEQUENCE</scope>
    <source>
        <strain evidence="5">CCMP127</strain>
    </source>
</reference>
<feature type="compositionally biased region" description="Polar residues" evidence="3">
    <location>
        <begin position="272"/>
        <end position="288"/>
    </location>
</feature>
<feature type="region of interest" description="Disordered" evidence="3">
    <location>
        <begin position="361"/>
        <end position="430"/>
    </location>
</feature>
<evidence type="ECO:0000313" key="5">
    <source>
        <dbReference type="EMBL" id="CAE0406936.1"/>
    </source>
</evidence>
<name>A0A7S3L4Q8_9STRA</name>
<dbReference type="InterPro" id="IPR050342">
    <property type="entry name" value="HMGB"/>
</dbReference>
<evidence type="ECO:0000256" key="3">
    <source>
        <dbReference type="SAM" id="MobiDB-lite"/>
    </source>
</evidence>
<dbReference type="PROSITE" id="PS50118">
    <property type="entry name" value="HMG_BOX_2"/>
    <property type="match status" value="1"/>
</dbReference>
<feature type="region of interest" description="Disordered" evidence="3">
    <location>
        <begin position="242"/>
        <end position="324"/>
    </location>
</feature>
<evidence type="ECO:0000259" key="4">
    <source>
        <dbReference type="PROSITE" id="PS50118"/>
    </source>
</evidence>
<organism evidence="5">
    <name type="scientific">Amphora coffeiformis</name>
    <dbReference type="NCBI Taxonomy" id="265554"/>
    <lineage>
        <taxon>Eukaryota</taxon>
        <taxon>Sar</taxon>
        <taxon>Stramenopiles</taxon>
        <taxon>Ochrophyta</taxon>
        <taxon>Bacillariophyta</taxon>
        <taxon>Bacillariophyceae</taxon>
        <taxon>Bacillariophycidae</taxon>
        <taxon>Thalassiophysales</taxon>
        <taxon>Catenulaceae</taxon>
        <taxon>Amphora</taxon>
    </lineage>
</organism>
<proteinExistence type="predicted"/>
<feature type="domain" description="HMG box" evidence="4">
    <location>
        <begin position="158"/>
        <end position="227"/>
    </location>
</feature>
<gene>
    <name evidence="5" type="ORF">ACOF00016_LOCUS4763</name>
</gene>
<protein>
    <recommendedName>
        <fullName evidence="4">HMG box domain-containing protein</fullName>
    </recommendedName>
</protein>
<feature type="region of interest" description="Disordered" evidence="3">
    <location>
        <begin position="491"/>
        <end position="536"/>
    </location>
</feature>
<dbReference type="Pfam" id="PF00505">
    <property type="entry name" value="HMG_box"/>
    <property type="match status" value="1"/>
</dbReference>
<sequence>MTARESPATTTCCSINTTTTTDLWAMLGEDDGDTQFEMLGNFTSEELLMAYDKDENDEDMEEEPGDESSLALLQAPDEGEGMDNPQAPCDDAATVSTLSRFASLSSSQERDHGTGATTGTTTLAAASLTTTSCASSTPMKLQDKKQLSPTTKKIINTPKRPLSAYNLFFKAFRAKLSQDNNHSLNFAQLGKEVARQWKCLPASKRVKYEVVARKDSLRYRAEMQAYKAQSLMMDHTRTKHNNNCGPTWLHQLPSLSFPPPSAPAGGNDTKRTGSQQVSNEGAISSSNHNSNNTMVVTATTTNATTSTTSRPSSSSGSSSRSVNYTTNGSSAFLQQQYWHDNRGRSATNYQDRVLYTITGEQHYPSQDSTGPPPPPYPQSSDQHPHENHRHHQDSITHPYNLPRPIILRDPSRGPSPQELSVPPGTIVTLPDPHGRTHRFIVSYQMQPMPYTQAVAYVDAWSRSILSSTSSPPTTHTMAPWISVGVPNTGHGPRYSRYAPTTMPPPPPPPPEHSIETRPSTQPPPHPQSLPPPHPWW</sequence>
<dbReference type="AlphaFoldDB" id="A0A7S3L4Q8"/>
<dbReference type="GO" id="GO:0003677">
    <property type="term" value="F:DNA binding"/>
    <property type="evidence" value="ECO:0007669"/>
    <property type="project" value="UniProtKB-UniRule"/>
</dbReference>
<feature type="compositionally biased region" description="Pro residues" evidence="3">
    <location>
        <begin position="501"/>
        <end position="511"/>
    </location>
</feature>
<feature type="compositionally biased region" description="Pro residues" evidence="3">
    <location>
        <begin position="520"/>
        <end position="536"/>
    </location>
</feature>
<dbReference type="Gene3D" id="1.10.30.10">
    <property type="entry name" value="High mobility group box domain"/>
    <property type="match status" value="1"/>
</dbReference>
<evidence type="ECO:0000256" key="2">
    <source>
        <dbReference type="PROSITE-ProRule" id="PRU00267"/>
    </source>
</evidence>